<dbReference type="AlphaFoldDB" id="A0A9D2P4E4"/>
<dbReference type="PROSITE" id="PS50110">
    <property type="entry name" value="RESPONSE_REGULATORY"/>
    <property type="match status" value="1"/>
</dbReference>
<evidence type="ECO:0000256" key="3">
    <source>
        <dbReference type="PROSITE-ProRule" id="PRU00169"/>
    </source>
</evidence>
<dbReference type="Pfam" id="PF04397">
    <property type="entry name" value="LytTR"/>
    <property type="match status" value="1"/>
</dbReference>
<dbReference type="GO" id="GO:0000156">
    <property type="term" value="F:phosphorelay response regulator activity"/>
    <property type="evidence" value="ECO:0007669"/>
    <property type="project" value="InterPro"/>
</dbReference>
<dbReference type="PANTHER" id="PTHR37299:SF1">
    <property type="entry name" value="STAGE 0 SPORULATION PROTEIN A HOMOLOG"/>
    <property type="match status" value="1"/>
</dbReference>
<sequence>MYIALVDDSSEDIRYLFENISRYCKEHRVHMQIDKFEDEKKFIAAANNRAYDLVILDIYMKKINGDRIAQAIREKYPECQIIFTTASQEHAVKAFKVRALDYLVKPYTYEELETALDHFEEAYNKFLHYIELKEGRQFTKILIKDIMYVDYHNHYIQVHTTSNVVRSYMPFDKFAPVLQPYCQFLWCYRNCIVNIDYIDSLDDKDFVLTDGKRLPISRAMYKEVIQAYANYMFEYVNRRTQI</sequence>
<evidence type="ECO:0000313" key="6">
    <source>
        <dbReference type="EMBL" id="HJC42183.1"/>
    </source>
</evidence>
<protein>
    <recommendedName>
        <fullName evidence="1">Stage 0 sporulation protein A homolog</fullName>
    </recommendedName>
</protein>
<gene>
    <name evidence="6" type="ORF">H9756_00625</name>
</gene>
<dbReference type="SMART" id="SM00850">
    <property type="entry name" value="LytTR"/>
    <property type="match status" value="1"/>
</dbReference>
<dbReference type="Pfam" id="PF00072">
    <property type="entry name" value="Response_reg"/>
    <property type="match status" value="1"/>
</dbReference>
<evidence type="ECO:0000256" key="1">
    <source>
        <dbReference type="ARBA" id="ARBA00018672"/>
    </source>
</evidence>
<evidence type="ECO:0000313" key="7">
    <source>
        <dbReference type="Proteomes" id="UP000823895"/>
    </source>
</evidence>
<feature type="domain" description="HTH LytTR-type" evidence="5">
    <location>
        <begin position="130"/>
        <end position="230"/>
    </location>
</feature>
<proteinExistence type="predicted"/>
<evidence type="ECO:0000256" key="2">
    <source>
        <dbReference type="ARBA" id="ARBA00024867"/>
    </source>
</evidence>
<dbReference type="Gene3D" id="2.40.50.1020">
    <property type="entry name" value="LytTr DNA-binding domain"/>
    <property type="match status" value="1"/>
</dbReference>
<reference evidence="6" key="1">
    <citation type="journal article" date="2021" name="PeerJ">
        <title>Extensive microbial diversity within the chicken gut microbiome revealed by metagenomics and culture.</title>
        <authorList>
            <person name="Gilroy R."/>
            <person name="Ravi A."/>
            <person name="Getino M."/>
            <person name="Pursley I."/>
            <person name="Horton D.L."/>
            <person name="Alikhan N.F."/>
            <person name="Baker D."/>
            <person name="Gharbi K."/>
            <person name="Hall N."/>
            <person name="Watson M."/>
            <person name="Adriaenssens E.M."/>
            <person name="Foster-Nyarko E."/>
            <person name="Jarju S."/>
            <person name="Secka A."/>
            <person name="Antonio M."/>
            <person name="Oren A."/>
            <person name="Chaudhuri R.R."/>
            <person name="La Ragione R."/>
            <person name="Hildebrand F."/>
            <person name="Pallen M.J."/>
        </authorList>
    </citation>
    <scope>NUCLEOTIDE SEQUENCE</scope>
    <source>
        <strain evidence="6">CHK165-2605</strain>
    </source>
</reference>
<comment type="caution">
    <text evidence="6">The sequence shown here is derived from an EMBL/GenBank/DDBJ whole genome shotgun (WGS) entry which is preliminary data.</text>
</comment>
<dbReference type="GO" id="GO:0003677">
    <property type="term" value="F:DNA binding"/>
    <property type="evidence" value="ECO:0007669"/>
    <property type="project" value="UniProtKB-KW"/>
</dbReference>
<dbReference type="Proteomes" id="UP000823895">
    <property type="component" value="Unassembled WGS sequence"/>
</dbReference>
<dbReference type="SUPFAM" id="SSF52172">
    <property type="entry name" value="CheY-like"/>
    <property type="match status" value="1"/>
</dbReference>
<dbReference type="InterPro" id="IPR011006">
    <property type="entry name" value="CheY-like_superfamily"/>
</dbReference>
<dbReference type="InterPro" id="IPR001789">
    <property type="entry name" value="Sig_transdc_resp-reg_receiver"/>
</dbReference>
<dbReference type="EMBL" id="DWWI01000013">
    <property type="protein sequence ID" value="HJC42183.1"/>
    <property type="molecule type" value="Genomic_DNA"/>
</dbReference>
<reference evidence="6" key="2">
    <citation type="submission" date="2021-04" db="EMBL/GenBank/DDBJ databases">
        <authorList>
            <person name="Gilroy R."/>
        </authorList>
    </citation>
    <scope>NUCLEOTIDE SEQUENCE</scope>
    <source>
        <strain evidence="6">CHK165-2605</strain>
    </source>
</reference>
<keyword evidence="3" id="KW-0597">Phosphoprotein</keyword>
<organism evidence="6 7">
    <name type="scientific">Candidatus Mediterraneibacter gallistercoris</name>
    <dbReference type="NCBI Taxonomy" id="2838671"/>
    <lineage>
        <taxon>Bacteria</taxon>
        <taxon>Bacillati</taxon>
        <taxon>Bacillota</taxon>
        <taxon>Clostridia</taxon>
        <taxon>Lachnospirales</taxon>
        <taxon>Lachnospiraceae</taxon>
        <taxon>Mediterraneibacter</taxon>
    </lineage>
</organism>
<comment type="function">
    <text evidence="2">May play the central regulatory role in sporulation. It may be an element of the effector pathway responsible for the activation of sporulation genes in response to nutritional stress. Spo0A may act in concert with spo0H (a sigma factor) to control the expression of some genes that are critical to the sporulation process.</text>
</comment>
<dbReference type="PANTHER" id="PTHR37299">
    <property type="entry name" value="TRANSCRIPTIONAL REGULATOR-RELATED"/>
    <property type="match status" value="1"/>
</dbReference>
<dbReference type="InterPro" id="IPR046947">
    <property type="entry name" value="LytR-like"/>
</dbReference>
<dbReference type="InterPro" id="IPR007492">
    <property type="entry name" value="LytTR_DNA-bd_dom"/>
</dbReference>
<dbReference type="CDD" id="cd00156">
    <property type="entry name" value="REC"/>
    <property type="match status" value="1"/>
</dbReference>
<evidence type="ECO:0000259" key="4">
    <source>
        <dbReference type="PROSITE" id="PS50110"/>
    </source>
</evidence>
<dbReference type="Gene3D" id="3.40.50.2300">
    <property type="match status" value="1"/>
</dbReference>
<accession>A0A9D2P4E4</accession>
<keyword evidence="6" id="KW-0238">DNA-binding</keyword>
<name>A0A9D2P4E4_9FIRM</name>
<dbReference type="SMART" id="SM00448">
    <property type="entry name" value="REC"/>
    <property type="match status" value="1"/>
</dbReference>
<feature type="domain" description="Response regulatory" evidence="4">
    <location>
        <begin position="2"/>
        <end position="120"/>
    </location>
</feature>
<feature type="modified residue" description="4-aspartylphosphate" evidence="3">
    <location>
        <position position="57"/>
    </location>
</feature>
<dbReference type="PROSITE" id="PS50930">
    <property type="entry name" value="HTH_LYTTR"/>
    <property type="match status" value="1"/>
</dbReference>
<evidence type="ECO:0000259" key="5">
    <source>
        <dbReference type="PROSITE" id="PS50930"/>
    </source>
</evidence>